<dbReference type="Pfam" id="PF00806">
    <property type="entry name" value="PUF"/>
    <property type="match status" value="2"/>
</dbReference>
<dbReference type="GO" id="GO:0003729">
    <property type="term" value="F:mRNA binding"/>
    <property type="evidence" value="ECO:0007669"/>
    <property type="project" value="UniProtKB-ARBA"/>
</dbReference>
<dbReference type="CDD" id="cd21616">
    <property type="entry name" value="RRM_ScJSN1_like"/>
    <property type="match status" value="1"/>
</dbReference>
<dbReference type="Proteomes" id="UP000644660">
    <property type="component" value="Unassembled WGS sequence"/>
</dbReference>
<feature type="repeat" description="Pumilio" evidence="5">
    <location>
        <begin position="619"/>
        <end position="654"/>
    </location>
</feature>
<feature type="compositionally biased region" description="Polar residues" evidence="6">
    <location>
        <begin position="1037"/>
        <end position="1058"/>
    </location>
</feature>
<evidence type="ECO:0000256" key="5">
    <source>
        <dbReference type="PROSITE-ProRule" id="PRU00317"/>
    </source>
</evidence>
<dbReference type="InterPro" id="IPR016024">
    <property type="entry name" value="ARM-type_fold"/>
</dbReference>
<feature type="compositionally biased region" description="Polar residues" evidence="6">
    <location>
        <begin position="947"/>
        <end position="960"/>
    </location>
</feature>
<feature type="domain" description="PUM-HD" evidence="8">
    <location>
        <begin position="559"/>
        <end position="913"/>
    </location>
</feature>
<keyword evidence="1" id="KW-0597">Phosphoprotein</keyword>
<protein>
    <submittedName>
        <fullName evidence="9">Similar to Saccharomyces cerevisiae YPR042C PUF2 Member of the PUF protein family, which is defined by the presence of Pumilio homology domains that confer RNA binding activity</fullName>
    </submittedName>
</protein>
<dbReference type="InterPro" id="IPR011989">
    <property type="entry name" value="ARM-like"/>
</dbReference>
<dbReference type="PANTHER" id="PTHR47093">
    <property type="entry name" value="PROTEIN JSN1-RELATED"/>
    <property type="match status" value="1"/>
</dbReference>
<organism evidence="9 10">
    <name type="scientific">Maudiozyma barnettii</name>
    <dbReference type="NCBI Taxonomy" id="61262"/>
    <lineage>
        <taxon>Eukaryota</taxon>
        <taxon>Fungi</taxon>
        <taxon>Dikarya</taxon>
        <taxon>Ascomycota</taxon>
        <taxon>Saccharomycotina</taxon>
        <taxon>Saccharomycetes</taxon>
        <taxon>Saccharomycetales</taxon>
        <taxon>Saccharomycetaceae</taxon>
        <taxon>Maudiozyma</taxon>
    </lineage>
</organism>
<dbReference type="SUPFAM" id="SSF54928">
    <property type="entry name" value="RNA-binding domain, RBD"/>
    <property type="match status" value="1"/>
</dbReference>
<dbReference type="SUPFAM" id="SSF48371">
    <property type="entry name" value="ARM repeat"/>
    <property type="match status" value="1"/>
</dbReference>
<dbReference type="InterPro" id="IPR000504">
    <property type="entry name" value="RRM_dom"/>
</dbReference>
<dbReference type="InterPro" id="IPR001313">
    <property type="entry name" value="Pumilio_RNA-bd_rpt"/>
</dbReference>
<dbReference type="GeneID" id="64856446"/>
<keyword evidence="10" id="KW-1185">Reference proteome</keyword>
<feature type="compositionally biased region" description="Polar residues" evidence="6">
    <location>
        <begin position="507"/>
        <end position="521"/>
    </location>
</feature>
<feature type="region of interest" description="Disordered" evidence="6">
    <location>
        <begin position="73"/>
        <end position="93"/>
    </location>
</feature>
<dbReference type="PANTHER" id="PTHR47093:SF1">
    <property type="entry name" value="PROTEIN JSN1-RELATED"/>
    <property type="match status" value="1"/>
</dbReference>
<dbReference type="SMART" id="SM00025">
    <property type="entry name" value="Pumilio"/>
    <property type="match status" value="5"/>
</dbReference>
<reference evidence="9 10" key="1">
    <citation type="submission" date="2020-05" db="EMBL/GenBank/DDBJ databases">
        <authorList>
            <person name="Casaregola S."/>
            <person name="Devillers H."/>
            <person name="Grondin C."/>
        </authorList>
    </citation>
    <scope>NUCLEOTIDE SEQUENCE [LARGE SCALE GENOMIC DNA]</scope>
    <source>
        <strain evidence="9 10">CLIB 1767</strain>
    </source>
</reference>
<dbReference type="Gene3D" id="1.25.10.10">
    <property type="entry name" value="Leucine-rich Repeat Variant"/>
    <property type="match status" value="1"/>
</dbReference>
<dbReference type="PROSITE" id="PS50303">
    <property type="entry name" value="PUM_HD"/>
    <property type="match status" value="1"/>
</dbReference>
<dbReference type="FunFam" id="3.30.70.330:FF:000617">
    <property type="entry name" value="Puf family protein"/>
    <property type="match status" value="1"/>
</dbReference>
<dbReference type="FunFam" id="1.25.10.10:FF:000167">
    <property type="entry name" value="RNA binding protein Jsn1"/>
    <property type="match status" value="1"/>
</dbReference>
<evidence type="ECO:0000256" key="1">
    <source>
        <dbReference type="ARBA" id="ARBA00022553"/>
    </source>
</evidence>
<dbReference type="PROSITE" id="PS50102">
    <property type="entry name" value="RRM"/>
    <property type="match status" value="1"/>
</dbReference>
<evidence type="ECO:0000259" key="8">
    <source>
        <dbReference type="PROSITE" id="PS50303"/>
    </source>
</evidence>
<name>A0A8H2VE90_9SACH</name>
<dbReference type="InterPro" id="IPR052645">
    <property type="entry name" value="Pumilio_domain_protein"/>
</dbReference>
<feature type="region of interest" description="Disordered" evidence="6">
    <location>
        <begin position="1032"/>
        <end position="1058"/>
    </location>
</feature>
<keyword evidence="2" id="KW-0677">Repeat</keyword>
<dbReference type="RefSeq" id="XP_041405328.1">
    <property type="nucleotide sequence ID" value="XM_041549394.1"/>
</dbReference>
<evidence type="ECO:0000313" key="9">
    <source>
        <dbReference type="EMBL" id="CAB4253290.1"/>
    </source>
</evidence>
<evidence type="ECO:0000256" key="2">
    <source>
        <dbReference type="ARBA" id="ARBA00022737"/>
    </source>
</evidence>
<dbReference type="Gene3D" id="3.30.70.330">
    <property type="match status" value="1"/>
</dbReference>
<dbReference type="GO" id="GO:0000288">
    <property type="term" value="P:nuclear-transcribed mRNA catabolic process, deadenylation-dependent decay"/>
    <property type="evidence" value="ECO:0007669"/>
    <property type="project" value="UniProtKB-ARBA"/>
</dbReference>
<dbReference type="PROSITE" id="PS50302">
    <property type="entry name" value="PUM"/>
    <property type="match status" value="1"/>
</dbReference>
<evidence type="ECO:0000256" key="4">
    <source>
        <dbReference type="PROSITE-ProRule" id="PRU00176"/>
    </source>
</evidence>
<evidence type="ECO:0000313" key="10">
    <source>
        <dbReference type="Proteomes" id="UP000644660"/>
    </source>
</evidence>
<dbReference type="AlphaFoldDB" id="A0A8H2VE90"/>
<dbReference type="InterPro" id="IPR033133">
    <property type="entry name" value="PUM-HD"/>
</dbReference>
<dbReference type="InterPro" id="IPR035979">
    <property type="entry name" value="RBD_domain_sf"/>
</dbReference>
<feature type="domain" description="RRM" evidence="7">
    <location>
        <begin position="341"/>
        <end position="427"/>
    </location>
</feature>
<gene>
    <name evidence="9" type="ORF">KABA2_02S16038</name>
</gene>
<dbReference type="EMBL" id="CAEFZW010000002">
    <property type="protein sequence ID" value="CAB4253290.1"/>
    <property type="molecule type" value="Genomic_DNA"/>
</dbReference>
<feature type="compositionally biased region" description="Low complexity" evidence="6">
    <location>
        <begin position="486"/>
        <end position="506"/>
    </location>
</feature>
<dbReference type="InterPro" id="IPR012677">
    <property type="entry name" value="Nucleotide-bd_a/b_plait_sf"/>
</dbReference>
<feature type="region of interest" description="Disordered" evidence="6">
    <location>
        <begin position="486"/>
        <end position="521"/>
    </location>
</feature>
<evidence type="ECO:0000256" key="6">
    <source>
        <dbReference type="SAM" id="MobiDB-lite"/>
    </source>
</evidence>
<feature type="region of interest" description="Disordered" evidence="6">
    <location>
        <begin position="934"/>
        <end position="960"/>
    </location>
</feature>
<keyword evidence="3 4" id="KW-0694">RNA-binding</keyword>
<evidence type="ECO:0000259" key="7">
    <source>
        <dbReference type="PROSITE" id="PS50102"/>
    </source>
</evidence>
<accession>A0A8H2VE90</accession>
<dbReference type="Pfam" id="PF00076">
    <property type="entry name" value="RRM_1"/>
    <property type="match status" value="1"/>
</dbReference>
<sequence length="1058" mass="117014">MENKYQYNGNPTLPDIIDPGITIPIFDDVMEEPGDQLSSQQPQKLGSYRVRAGKFSNTLSNLLPSISAKLHHAKKSSNGKVVPSDSNPMDTNMQTDLDYRISGEIMRRSAEVDRLLHQGISINEAENITPPQDSDRLVHFPPSADYLISAPRRSNDSFTVGTTLSQPMNRTRNNTMSSQITSISSMAPGPVSAGAIWGNTNPSVDDSLHQSTNTNTNTTNNNNSIYEQVLPSMSSGAVQDSNASIHTKNTNMLNVPPTAMWANPAQSRQRSASNSSSIYLDAAPFDQQSLYSHAQSNYTSTQTYHEGPLVIDDVDPRSINWVSNDPNVPSMNRISTLIPTNTISISNVFPLQEQQPHLNNAVNLTSTSLATLCNKFGEVSSARTFKGINMAIVEFTTVEAASEALNALQGKEVSMIGAPSFIAFAKILPMHQPPQYYSKQQVPQTEPISQPLLHEQLYNGSVTLQKQGNVSIPVFNQYQSQQGQSVPQTPYSVQLQQPSQQSHSQQYGNNHQNHVSHTHSGSIEREQCPFPLPAPSVISKMGDLKKIINSFDIVRDEEQVTNLLNGVINFKGTTDTGNFGPLPSSNVVKGFEASKLRELRKAMDSDSMPQIELEQLAMTMLDELPELCSDYLGNTIVQKLFENSSDIIKDIMLRKTAKYLTSMGVHKNGTWACQKIITMAHTPRQIQLVTSGICDYCTPLFDDQFGNYVIQCVLKFGMPWNNFIFESIISNFWTIVQNRYGARAVRACLEAHDIITKEQTLVLSSVIILYSEYLSTNANSALLLTWFLDTCVLPKRHTVLASYITKNIIELCHHRLASLTVLKILNYRGDDIARKITLQAIFGDLTSEEPPQSLKLILNDSSYGPTFIYKVLCMPLLDEDTRQHIVQQVRKVVKDSVSAQQHRRLMEEIGFAPSSSHSQGNMNRHTHRKTSSNIAFNPEANGHMRGPSTSSTRSNGSRQANIVSQTVSGQIANSPPNNAANASYFNYPGMFPGAFFGASNGSNMIDNDDIINKFERLNLNNGTHLSLPKLSFRGPASNGSTNNGTFEQDTTVNKDYNL</sequence>
<feature type="compositionally biased region" description="Polar residues" evidence="6">
    <location>
        <begin position="78"/>
        <end position="93"/>
    </location>
</feature>
<comment type="caution">
    <text evidence="9">The sequence shown here is derived from an EMBL/GenBank/DDBJ whole genome shotgun (WGS) entry which is preliminary data.</text>
</comment>
<proteinExistence type="predicted"/>
<evidence type="ECO:0000256" key="3">
    <source>
        <dbReference type="ARBA" id="ARBA00022884"/>
    </source>
</evidence>